<dbReference type="GO" id="GO:0051301">
    <property type="term" value="P:cell division"/>
    <property type="evidence" value="ECO:0007669"/>
    <property type="project" value="UniProtKB-KW"/>
</dbReference>
<dbReference type="GO" id="GO:0009252">
    <property type="term" value="P:peptidoglycan biosynthetic process"/>
    <property type="evidence" value="ECO:0007669"/>
    <property type="project" value="UniProtKB-UniRule"/>
</dbReference>
<dbReference type="Pfam" id="PF01225">
    <property type="entry name" value="Mur_ligase"/>
    <property type="match status" value="1"/>
</dbReference>
<comment type="pathway">
    <text evidence="2 14">Cell wall biogenesis; peptidoglycan biosynthesis.</text>
</comment>
<dbReference type="Proteomes" id="UP001156666">
    <property type="component" value="Unassembled WGS sequence"/>
</dbReference>
<evidence type="ECO:0000256" key="2">
    <source>
        <dbReference type="ARBA" id="ARBA00004752"/>
    </source>
</evidence>
<keyword evidence="6 14" id="KW-0132">Cell division</keyword>
<dbReference type="Pfam" id="PF08245">
    <property type="entry name" value="Mur_ligase_M"/>
    <property type="match status" value="1"/>
</dbReference>
<dbReference type="Gene3D" id="3.40.1190.10">
    <property type="entry name" value="Mur-like, catalytic domain"/>
    <property type="match status" value="1"/>
</dbReference>
<dbReference type="GO" id="GO:0005737">
    <property type="term" value="C:cytoplasm"/>
    <property type="evidence" value="ECO:0007669"/>
    <property type="project" value="UniProtKB-SubCell"/>
</dbReference>
<evidence type="ECO:0000256" key="14">
    <source>
        <dbReference type="HAMAP-Rule" id="MF_00046"/>
    </source>
</evidence>
<organism evidence="18 19">
    <name type="scientific">Portibacter lacus</name>
    <dbReference type="NCBI Taxonomy" id="1099794"/>
    <lineage>
        <taxon>Bacteria</taxon>
        <taxon>Pseudomonadati</taxon>
        <taxon>Bacteroidota</taxon>
        <taxon>Saprospiria</taxon>
        <taxon>Saprospirales</taxon>
        <taxon>Haliscomenobacteraceae</taxon>
        <taxon>Portibacter</taxon>
    </lineage>
</organism>
<keyword evidence="8 14" id="KW-0067">ATP-binding</keyword>
<dbReference type="PANTHER" id="PTHR43445:SF3">
    <property type="entry name" value="UDP-N-ACETYLMURAMATE--L-ALANINE LIGASE"/>
    <property type="match status" value="1"/>
</dbReference>
<dbReference type="Gene3D" id="3.90.190.20">
    <property type="entry name" value="Mur ligase, C-terminal domain"/>
    <property type="match status" value="1"/>
</dbReference>
<reference evidence="18" key="2">
    <citation type="submission" date="2023-01" db="EMBL/GenBank/DDBJ databases">
        <title>Draft genome sequence of Portibacter lacus strain NBRC 108769.</title>
        <authorList>
            <person name="Sun Q."/>
            <person name="Mori K."/>
        </authorList>
    </citation>
    <scope>NUCLEOTIDE SEQUENCE</scope>
    <source>
        <strain evidence="18">NBRC 108769</strain>
    </source>
</reference>
<name>A0AA37SJI1_9BACT</name>
<evidence type="ECO:0000256" key="8">
    <source>
        <dbReference type="ARBA" id="ARBA00022840"/>
    </source>
</evidence>
<evidence type="ECO:0000313" key="19">
    <source>
        <dbReference type="Proteomes" id="UP001156666"/>
    </source>
</evidence>
<evidence type="ECO:0000256" key="6">
    <source>
        <dbReference type="ARBA" id="ARBA00022618"/>
    </source>
</evidence>
<evidence type="ECO:0000256" key="7">
    <source>
        <dbReference type="ARBA" id="ARBA00022741"/>
    </source>
</evidence>
<evidence type="ECO:0000256" key="11">
    <source>
        <dbReference type="ARBA" id="ARBA00023306"/>
    </source>
</evidence>
<dbReference type="EMBL" id="BSOH01000001">
    <property type="protein sequence ID" value="GLR15766.1"/>
    <property type="molecule type" value="Genomic_DNA"/>
</dbReference>
<dbReference type="HAMAP" id="MF_00046">
    <property type="entry name" value="MurC"/>
    <property type="match status" value="1"/>
</dbReference>
<comment type="function">
    <text evidence="14">Cell wall formation.</text>
</comment>
<dbReference type="SUPFAM" id="SSF51984">
    <property type="entry name" value="MurCD N-terminal domain"/>
    <property type="match status" value="1"/>
</dbReference>
<evidence type="ECO:0000313" key="18">
    <source>
        <dbReference type="EMBL" id="GLR15766.1"/>
    </source>
</evidence>
<dbReference type="InterPro" id="IPR036615">
    <property type="entry name" value="Mur_ligase_C_dom_sf"/>
</dbReference>
<feature type="domain" description="Mur ligase central" evidence="17">
    <location>
        <begin position="112"/>
        <end position="291"/>
    </location>
</feature>
<keyword evidence="4 14" id="KW-0963">Cytoplasm</keyword>
<comment type="caution">
    <text evidence="18">The sequence shown here is derived from an EMBL/GenBank/DDBJ whole genome shotgun (WGS) entry which is preliminary data.</text>
</comment>
<dbReference type="InterPro" id="IPR036565">
    <property type="entry name" value="Mur-like_cat_sf"/>
</dbReference>
<dbReference type="Gene3D" id="3.40.50.720">
    <property type="entry name" value="NAD(P)-binding Rossmann-like Domain"/>
    <property type="match status" value="1"/>
</dbReference>
<dbReference type="Pfam" id="PF02875">
    <property type="entry name" value="Mur_ligase_C"/>
    <property type="match status" value="1"/>
</dbReference>
<evidence type="ECO:0000256" key="5">
    <source>
        <dbReference type="ARBA" id="ARBA00022598"/>
    </source>
</evidence>
<feature type="domain" description="Mur ligase N-terminal catalytic" evidence="15">
    <location>
        <begin position="8"/>
        <end position="107"/>
    </location>
</feature>
<dbReference type="SUPFAM" id="SSF53244">
    <property type="entry name" value="MurD-like peptide ligases, peptide-binding domain"/>
    <property type="match status" value="1"/>
</dbReference>
<dbReference type="AlphaFoldDB" id="A0AA37SJI1"/>
<keyword evidence="7 14" id="KW-0547">Nucleotide-binding</keyword>
<dbReference type="InterPro" id="IPR013221">
    <property type="entry name" value="Mur_ligase_cen"/>
</dbReference>
<keyword evidence="10 14" id="KW-0573">Peptidoglycan synthesis</keyword>
<keyword evidence="9 14" id="KW-0133">Cell shape</keyword>
<keyword evidence="11 14" id="KW-0131">Cell cycle</keyword>
<dbReference type="RefSeq" id="WP_235294655.1">
    <property type="nucleotide sequence ID" value="NZ_BSOH01000001.1"/>
</dbReference>
<evidence type="ECO:0000256" key="4">
    <source>
        <dbReference type="ARBA" id="ARBA00022490"/>
    </source>
</evidence>
<keyword evidence="19" id="KW-1185">Reference proteome</keyword>
<dbReference type="PANTHER" id="PTHR43445">
    <property type="entry name" value="UDP-N-ACETYLMURAMATE--L-ALANINE LIGASE-RELATED"/>
    <property type="match status" value="1"/>
</dbReference>
<feature type="domain" description="Mur ligase C-terminal" evidence="16">
    <location>
        <begin position="313"/>
        <end position="412"/>
    </location>
</feature>
<evidence type="ECO:0000259" key="17">
    <source>
        <dbReference type="Pfam" id="PF08245"/>
    </source>
</evidence>
<comment type="subcellular location">
    <subcellularLocation>
        <location evidence="1 14">Cytoplasm</location>
    </subcellularLocation>
</comment>
<evidence type="ECO:0000256" key="10">
    <source>
        <dbReference type="ARBA" id="ARBA00022984"/>
    </source>
</evidence>
<dbReference type="NCBIfam" id="TIGR01082">
    <property type="entry name" value="murC"/>
    <property type="match status" value="1"/>
</dbReference>
<dbReference type="GO" id="GO:0008763">
    <property type="term" value="F:UDP-N-acetylmuramate-L-alanine ligase activity"/>
    <property type="evidence" value="ECO:0007669"/>
    <property type="project" value="UniProtKB-UniRule"/>
</dbReference>
<dbReference type="EC" id="6.3.2.8" evidence="3 14"/>
<keyword evidence="5 14" id="KW-0436">Ligase</keyword>
<dbReference type="SUPFAM" id="SSF53623">
    <property type="entry name" value="MurD-like peptide ligases, catalytic domain"/>
    <property type="match status" value="1"/>
</dbReference>
<evidence type="ECO:0000259" key="16">
    <source>
        <dbReference type="Pfam" id="PF02875"/>
    </source>
</evidence>
<dbReference type="InterPro" id="IPR050061">
    <property type="entry name" value="MurCDEF_pg_biosynth"/>
</dbReference>
<evidence type="ECO:0000256" key="3">
    <source>
        <dbReference type="ARBA" id="ARBA00012211"/>
    </source>
</evidence>
<dbReference type="InterPro" id="IPR005758">
    <property type="entry name" value="UDP-N-AcMur_Ala_ligase_MurC"/>
</dbReference>
<evidence type="ECO:0000256" key="12">
    <source>
        <dbReference type="ARBA" id="ARBA00023316"/>
    </source>
</evidence>
<comment type="catalytic activity">
    <reaction evidence="13 14">
        <text>UDP-N-acetyl-alpha-D-muramate + L-alanine + ATP = UDP-N-acetyl-alpha-D-muramoyl-L-alanine + ADP + phosphate + H(+)</text>
        <dbReference type="Rhea" id="RHEA:23372"/>
        <dbReference type="ChEBI" id="CHEBI:15378"/>
        <dbReference type="ChEBI" id="CHEBI:30616"/>
        <dbReference type="ChEBI" id="CHEBI:43474"/>
        <dbReference type="ChEBI" id="CHEBI:57972"/>
        <dbReference type="ChEBI" id="CHEBI:70757"/>
        <dbReference type="ChEBI" id="CHEBI:83898"/>
        <dbReference type="ChEBI" id="CHEBI:456216"/>
        <dbReference type="EC" id="6.3.2.8"/>
    </reaction>
</comment>
<dbReference type="GO" id="GO:0005524">
    <property type="term" value="F:ATP binding"/>
    <property type="evidence" value="ECO:0007669"/>
    <property type="project" value="UniProtKB-UniRule"/>
</dbReference>
<dbReference type="InterPro" id="IPR004101">
    <property type="entry name" value="Mur_ligase_C"/>
</dbReference>
<dbReference type="InterPro" id="IPR000713">
    <property type="entry name" value="Mur_ligase_N"/>
</dbReference>
<evidence type="ECO:0000256" key="1">
    <source>
        <dbReference type="ARBA" id="ARBA00004496"/>
    </source>
</evidence>
<feature type="binding site" evidence="14">
    <location>
        <begin position="114"/>
        <end position="120"/>
    </location>
    <ligand>
        <name>ATP</name>
        <dbReference type="ChEBI" id="CHEBI:30616"/>
    </ligand>
</feature>
<sequence length="454" mass="51337">MKLDALKKIYFIGIGGIGMSALARFFHQRGAEIEGYDKTETVLTKKLVSEGMKIHYEDDVSMIPEDIDLVVYTPAIPKDHKELNHLRAGGSEIMKRSEVLGLISRSKKCIAISGTHGKTTTSSMTAHLLKSCGMDISCFLGGIANNFGSNYCYGESEWTVIEADEFDRSFHTLSPEIAVLISMDPDHLDIYGAKDKMQESFEIFLNKVNDGGKVIMQEDLLGQFDSKFIEELKKRKIEIFQYGKHNDDFQISNLRFLNGKQVFDFNEIRDLELALPGDHNTENMAAAIAIAELLGIEEEKIRAGVKTFSGIKRRFDITAGSKTIYIDDYAHHPSELRAAISSARKLWPDGRLTILFQPHLYSRTNDFMDDFAEELGKVDELLLMEIYPARELPMEGVTSSVLLEKIDIKNKKLVQRESIMEEIEQRSPEILMTLGAGNIDVFAPLIRDWINKYD</sequence>
<evidence type="ECO:0000256" key="13">
    <source>
        <dbReference type="ARBA" id="ARBA00047833"/>
    </source>
</evidence>
<comment type="similarity">
    <text evidence="14">Belongs to the MurCDEF family.</text>
</comment>
<accession>A0AA37SJI1</accession>
<evidence type="ECO:0000259" key="15">
    <source>
        <dbReference type="Pfam" id="PF01225"/>
    </source>
</evidence>
<keyword evidence="12 14" id="KW-0961">Cell wall biogenesis/degradation</keyword>
<evidence type="ECO:0000256" key="9">
    <source>
        <dbReference type="ARBA" id="ARBA00022960"/>
    </source>
</evidence>
<reference evidence="18" key="1">
    <citation type="journal article" date="2014" name="Int. J. Syst. Evol. Microbiol.">
        <title>Complete genome sequence of Corynebacterium casei LMG S-19264T (=DSM 44701T), isolated from a smear-ripened cheese.</title>
        <authorList>
            <consortium name="US DOE Joint Genome Institute (JGI-PGF)"/>
            <person name="Walter F."/>
            <person name="Albersmeier A."/>
            <person name="Kalinowski J."/>
            <person name="Ruckert C."/>
        </authorList>
    </citation>
    <scope>NUCLEOTIDE SEQUENCE</scope>
    <source>
        <strain evidence="18">NBRC 108769</strain>
    </source>
</reference>
<protein>
    <recommendedName>
        <fullName evidence="3 14">UDP-N-acetylmuramate--L-alanine ligase</fullName>
        <ecNumber evidence="3 14">6.3.2.8</ecNumber>
    </recommendedName>
    <alternativeName>
        <fullName evidence="14">UDP-N-acetylmuramoyl-L-alanine synthetase</fullName>
    </alternativeName>
</protein>
<gene>
    <name evidence="14" type="primary">murC</name>
    <name evidence="18" type="ORF">GCM10007940_03810</name>
</gene>
<dbReference type="GO" id="GO:0008360">
    <property type="term" value="P:regulation of cell shape"/>
    <property type="evidence" value="ECO:0007669"/>
    <property type="project" value="UniProtKB-KW"/>
</dbReference>
<dbReference type="GO" id="GO:0071555">
    <property type="term" value="P:cell wall organization"/>
    <property type="evidence" value="ECO:0007669"/>
    <property type="project" value="UniProtKB-KW"/>
</dbReference>
<proteinExistence type="inferred from homology"/>